<gene>
    <name evidence="11" type="primary">20204677</name>
    <name evidence="10" type="ORF">HELRODRAFT_173775</name>
</gene>
<reference evidence="10 12" key="2">
    <citation type="journal article" date="2013" name="Nature">
        <title>Insights into bilaterian evolution from three spiralian genomes.</title>
        <authorList>
            <person name="Simakov O."/>
            <person name="Marletaz F."/>
            <person name="Cho S.J."/>
            <person name="Edsinger-Gonzales E."/>
            <person name="Havlak P."/>
            <person name="Hellsten U."/>
            <person name="Kuo D.H."/>
            <person name="Larsson T."/>
            <person name="Lv J."/>
            <person name="Arendt D."/>
            <person name="Savage R."/>
            <person name="Osoegawa K."/>
            <person name="de Jong P."/>
            <person name="Grimwood J."/>
            <person name="Chapman J.A."/>
            <person name="Shapiro H."/>
            <person name="Aerts A."/>
            <person name="Otillar R.P."/>
            <person name="Terry A.Y."/>
            <person name="Boore J.L."/>
            <person name="Grigoriev I.V."/>
            <person name="Lindberg D.R."/>
            <person name="Seaver E.C."/>
            <person name="Weisblat D.A."/>
            <person name="Putnam N.H."/>
            <person name="Rokhsar D.S."/>
        </authorList>
    </citation>
    <scope>NUCLEOTIDE SEQUENCE</scope>
</reference>
<dbReference type="InterPro" id="IPR023260">
    <property type="entry name" value="Cys/Ser-rich_nuc_prot"/>
</dbReference>
<dbReference type="GO" id="GO:0005634">
    <property type="term" value="C:nucleus"/>
    <property type="evidence" value="ECO:0007669"/>
    <property type="project" value="UniProtKB-SubCell"/>
</dbReference>
<dbReference type="GO" id="GO:0006915">
    <property type="term" value="P:apoptotic process"/>
    <property type="evidence" value="ECO:0007669"/>
    <property type="project" value="UniProtKB-KW"/>
</dbReference>
<evidence type="ECO:0000256" key="2">
    <source>
        <dbReference type="ARBA" id="ARBA00008548"/>
    </source>
</evidence>
<evidence type="ECO:0000313" key="12">
    <source>
        <dbReference type="Proteomes" id="UP000015101"/>
    </source>
</evidence>
<keyword evidence="3" id="KW-0053">Apoptosis</keyword>
<feature type="domain" description="Cysteine/serine-rich nuclear protein N-terminal" evidence="9">
    <location>
        <begin position="170"/>
        <end position="202"/>
    </location>
</feature>
<dbReference type="KEGG" id="hro:HELRODRAFT_173775"/>
<keyword evidence="12" id="KW-1185">Reference proteome</keyword>
<dbReference type="EMBL" id="AMQM01004714">
    <property type="status" value="NOT_ANNOTATED_CDS"/>
    <property type="molecule type" value="Genomic_DNA"/>
</dbReference>
<evidence type="ECO:0000256" key="4">
    <source>
        <dbReference type="ARBA" id="ARBA00023015"/>
    </source>
</evidence>
<evidence type="ECO:0000313" key="10">
    <source>
        <dbReference type="EMBL" id="ESO03473.1"/>
    </source>
</evidence>
<dbReference type="RefSeq" id="XP_009018621.1">
    <property type="nucleotide sequence ID" value="XM_009020373.1"/>
</dbReference>
<dbReference type="InParanoid" id="T1F778"/>
<evidence type="ECO:0000313" key="11">
    <source>
        <dbReference type="EnsemblMetazoa" id="HelroP173775"/>
    </source>
</evidence>
<dbReference type="AlphaFoldDB" id="T1F778"/>
<dbReference type="PANTHER" id="PTHR13580">
    <property type="entry name" value="TGF-BETA INDUCED APOPTOSIS PROTEIN"/>
    <property type="match status" value="1"/>
</dbReference>
<dbReference type="PANTHER" id="PTHR13580:SF9">
    <property type="entry name" value="AXIN1 UP-REGULATED 1, ISOFORM A"/>
    <property type="match status" value="1"/>
</dbReference>
<evidence type="ECO:0000256" key="3">
    <source>
        <dbReference type="ARBA" id="ARBA00022703"/>
    </source>
</evidence>
<keyword evidence="7" id="KW-0804">Transcription</keyword>
<dbReference type="Proteomes" id="UP000015101">
    <property type="component" value="Unassembled WGS sequence"/>
</dbReference>
<protein>
    <recommendedName>
        <fullName evidence="9">Cysteine/serine-rich nuclear protein N-terminal domain-containing protein</fullName>
    </recommendedName>
</protein>
<evidence type="ECO:0000256" key="8">
    <source>
        <dbReference type="ARBA" id="ARBA00023242"/>
    </source>
</evidence>
<dbReference type="eggNOG" id="KOG3813">
    <property type="taxonomic scope" value="Eukaryota"/>
</dbReference>
<organism evidence="11 12">
    <name type="scientific">Helobdella robusta</name>
    <name type="common">Californian leech</name>
    <dbReference type="NCBI Taxonomy" id="6412"/>
    <lineage>
        <taxon>Eukaryota</taxon>
        <taxon>Metazoa</taxon>
        <taxon>Spiralia</taxon>
        <taxon>Lophotrochozoa</taxon>
        <taxon>Annelida</taxon>
        <taxon>Clitellata</taxon>
        <taxon>Hirudinea</taxon>
        <taxon>Rhynchobdellida</taxon>
        <taxon>Glossiphoniidae</taxon>
        <taxon>Helobdella</taxon>
    </lineage>
</organism>
<dbReference type="Pfam" id="PF16019">
    <property type="entry name" value="CSRNP_N"/>
    <property type="match status" value="1"/>
</dbReference>
<accession>T1F778</accession>
<dbReference type="InterPro" id="IPR031972">
    <property type="entry name" value="CSRNP_N"/>
</dbReference>
<sequence>MVKEIIGVTLLMTSVPPMRLMMMSIFQYADKPKLANHIKLKHNINVSNDTATNTNNKNDVTNSRNYVNDDDNNNIIGSSIDDVSGITNTANYYTAGSSNNNINNNVIRDLAANKFSGKTMPSMTPSTTVTNNISNNISNNINQFIQKPKISQTVKKINTINLTNIKIKKNNRRVTFKGVTVFYFQRKQGFTCVPSQGGSTLG</sequence>
<dbReference type="OrthoDB" id="5946974at2759"/>
<keyword evidence="5" id="KW-0238">DNA-binding</keyword>
<evidence type="ECO:0000256" key="5">
    <source>
        <dbReference type="ARBA" id="ARBA00023125"/>
    </source>
</evidence>
<name>T1F778_HELRO</name>
<dbReference type="CTD" id="20204677"/>
<reference evidence="12" key="1">
    <citation type="submission" date="2012-12" db="EMBL/GenBank/DDBJ databases">
        <authorList>
            <person name="Hellsten U."/>
            <person name="Grimwood J."/>
            <person name="Chapman J.A."/>
            <person name="Shapiro H."/>
            <person name="Aerts A."/>
            <person name="Otillar R.P."/>
            <person name="Terry A.Y."/>
            <person name="Boore J.L."/>
            <person name="Simakov O."/>
            <person name="Marletaz F."/>
            <person name="Cho S.-J."/>
            <person name="Edsinger-Gonzales E."/>
            <person name="Havlak P."/>
            <person name="Kuo D.-H."/>
            <person name="Larsson T."/>
            <person name="Lv J."/>
            <person name="Arendt D."/>
            <person name="Savage R."/>
            <person name="Osoegawa K."/>
            <person name="de Jong P."/>
            <person name="Lindberg D.R."/>
            <person name="Seaver E.C."/>
            <person name="Weisblat D.A."/>
            <person name="Putnam N.H."/>
            <person name="Grigoriev I.V."/>
            <person name="Rokhsar D.S."/>
        </authorList>
    </citation>
    <scope>NUCLEOTIDE SEQUENCE</scope>
</reference>
<evidence type="ECO:0000259" key="9">
    <source>
        <dbReference type="Pfam" id="PF16019"/>
    </source>
</evidence>
<evidence type="ECO:0000256" key="6">
    <source>
        <dbReference type="ARBA" id="ARBA00023159"/>
    </source>
</evidence>
<dbReference type="EnsemblMetazoa" id="HelroT173775">
    <property type="protein sequence ID" value="HelroP173775"/>
    <property type="gene ID" value="HelroG173775"/>
</dbReference>
<evidence type="ECO:0000256" key="1">
    <source>
        <dbReference type="ARBA" id="ARBA00004123"/>
    </source>
</evidence>
<keyword evidence="8" id="KW-0539">Nucleus</keyword>
<comment type="similarity">
    <text evidence="2">Belongs to the AXUD1 family.</text>
</comment>
<dbReference type="GO" id="GO:0003677">
    <property type="term" value="F:DNA binding"/>
    <property type="evidence" value="ECO:0007669"/>
    <property type="project" value="UniProtKB-KW"/>
</dbReference>
<keyword evidence="6" id="KW-0010">Activator</keyword>
<keyword evidence="4" id="KW-0805">Transcription regulation</keyword>
<dbReference type="HOGENOM" id="CLU_1355963_0_0_1"/>
<evidence type="ECO:0000256" key="7">
    <source>
        <dbReference type="ARBA" id="ARBA00023163"/>
    </source>
</evidence>
<comment type="subcellular location">
    <subcellularLocation>
        <location evidence="1">Nucleus</location>
    </subcellularLocation>
</comment>
<dbReference type="GeneID" id="20204677"/>
<reference evidence="11" key="3">
    <citation type="submission" date="2015-06" db="UniProtKB">
        <authorList>
            <consortium name="EnsemblMetazoa"/>
        </authorList>
    </citation>
    <scope>IDENTIFICATION</scope>
</reference>
<dbReference type="EMBL" id="KB096633">
    <property type="protein sequence ID" value="ESO03473.1"/>
    <property type="molecule type" value="Genomic_DNA"/>
</dbReference>
<proteinExistence type="inferred from homology"/>